<accession>A0ABW1UUS9</accession>
<dbReference type="PANTHER" id="PTHR42809">
    <property type="entry name" value="FLAVODOXIN 2"/>
    <property type="match status" value="1"/>
</dbReference>
<gene>
    <name evidence="9" type="ORF">ACFP1F_05540</name>
</gene>
<sequence length="147" mass="16526">MSKIFLGYISMSGRNETVAKHLAHYLEENGAEVVLDQLVDADAFDLPEYDAVIIETYTYNDGEIPEEAQDFFEDLQDVDLAKTKFAVLGVSSKSHIHFGRAVDYFTMEMNSSNGDQVADSVKINEDPDDDDYARVNQLADYVLKSLK</sequence>
<comment type="cofactor">
    <cofactor evidence="1">
        <name>FMN</name>
        <dbReference type="ChEBI" id="CHEBI:58210"/>
    </cofactor>
</comment>
<keyword evidence="5" id="KW-0285">Flavoprotein</keyword>
<feature type="domain" description="Flavodoxin-like" evidence="8">
    <location>
        <begin position="4"/>
        <end position="143"/>
    </location>
</feature>
<organism evidence="9 10">
    <name type="scientific">Companilactobacillus baiquanensis</name>
    <dbReference type="NCBI Taxonomy" id="2486005"/>
    <lineage>
        <taxon>Bacteria</taxon>
        <taxon>Bacillati</taxon>
        <taxon>Bacillota</taxon>
        <taxon>Bacilli</taxon>
        <taxon>Lactobacillales</taxon>
        <taxon>Lactobacillaceae</taxon>
        <taxon>Companilactobacillus</taxon>
    </lineage>
</organism>
<dbReference type="Proteomes" id="UP001596186">
    <property type="component" value="Unassembled WGS sequence"/>
</dbReference>
<keyword evidence="7" id="KW-0249">Electron transport</keyword>
<proteinExistence type="inferred from homology"/>
<evidence type="ECO:0000256" key="6">
    <source>
        <dbReference type="ARBA" id="ARBA00022643"/>
    </source>
</evidence>
<dbReference type="Gene3D" id="3.40.50.360">
    <property type="match status" value="1"/>
</dbReference>
<evidence type="ECO:0000256" key="3">
    <source>
        <dbReference type="ARBA" id="ARBA00005267"/>
    </source>
</evidence>
<dbReference type="EMBL" id="JBHSSN010000013">
    <property type="protein sequence ID" value="MFC6323192.1"/>
    <property type="molecule type" value="Genomic_DNA"/>
</dbReference>
<keyword evidence="10" id="KW-1185">Reference proteome</keyword>
<evidence type="ECO:0000313" key="10">
    <source>
        <dbReference type="Proteomes" id="UP001596186"/>
    </source>
</evidence>
<comment type="function">
    <text evidence="2">Low-potential electron donor to a number of redox enzymes.</text>
</comment>
<dbReference type="Pfam" id="PF00258">
    <property type="entry name" value="Flavodoxin_1"/>
    <property type="match status" value="1"/>
</dbReference>
<comment type="similarity">
    <text evidence="3">Belongs to the flavodoxin family.</text>
</comment>
<keyword evidence="4" id="KW-0813">Transport</keyword>
<reference evidence="10" key="1">
    <citation type="journal article" date="2019" name="Int. J. Syst. Evol. Microbiol.">
        <title>The Global Catalogue of Microorganisms (GCM) 10K type strain sequencing project: providing services to taxonomists for standard genome sequencing and annotation.</title>
        <authorList>
            <consortium name="The Broad Institute Genomics Platform"/>
            <consortium name="The Broad Institute Genome Sequencing Center for Infectious Disease"/>
            <person name="Wu L."/>
            <person name="Ma J."/>
        </authorList>
    </citation>
    <scope>NUCLEOTIDE SEQUENCE [LARGE SCALE GENOMIC DNA]</scope>
    <source>
        <strain evidence="10">CCM 8895</strain>
    </source>
</reference>
<evidence type="ECO:0000256" key="5">
    <source>
        <dbReference type="ARBA" id="ARBA00022630"/>
    </source>
</evidence>
<evidence type="ECO:0000313" key="9">
    <source>
        <dbReference type="EMBL" id="MFC6323192.1"/>
    </source>
</evidence>
<dbReference type="InterPro" id="IPR050619">
    <property type="entry name" value="Flavodoxin"/>
</dbReference>
<dbReference type="SUPFAM" id="SSF52218">
    <property type="entry name" value="Flavoproteins"/>
    <property type="match status" value="1"/>
</dbReference>
<evidence type="ECO:0000256" key="4">
    <source>
        <dbReference type="ARBA" id="ARBA00022448"/>
    </source>
</evidence>
<evidence type="ECO:0000256" key="2">
    <source>
        <dbReference type="ARBA" id="ARBA00003297"/>
    </source>
</evidence>
<dbReference type="InterPro" id="IPR029039">
    <property type="entry name" value="Flavoprotein-like_sf"/>
</dbReference>
<dbReference type="InterPro" id="IPR008254">
    <property type="entry name" value="Flavodoxin/NO_synth"/>
</dbReference>
<evidence type="ECO:0000256" key="1">
    <source>
        <dbReference type="ARBA" id="ARBA00001917"/>
    </source>
</evidence>
<evidence type="ECO:0000256" key="7">
    <source>
        <dbReference type="ARBA" id="ARBA00022982"/>
    </source>
</evidence>
<protein>
    <submittedName>
        <fullName evidence="9">Flavodoxin domain-containing protein</fullName>
    </submittedName>
</protein>
<comment type="caution">
    <text evidence="9">The sequence shown here is derived from an EMBL/GenBank/DDBJ whole genome shotgun (WGS) entry which is preliminary data.</text>
</comment>
<name>A0ABW1UUS9_9LACO</name>
<dbReference type="PROSITE" id="PS50902">
    <property type="entry name" value="FLAVODOXIN_LIKE"/>
    <property type="match status" value="1"/>
</dbReference>
<dbReference type="RefSeq" id="WP_125593656.1">
    <property type="nucleotide sequence ID" value="NZ_JBHSSN010000013.1"/>
</dbReference>
<keyword evidence="6" id="KW-0288">FMN</keyword>
<dbReference type="PANTHER" id="PTHR42809:SF1">
    <property type="entry name" value="FLAVODOXIN 1"/>
    <property type="match status" value="1"/>
</dbReference>
<evidence type="ECO:0000259" key="8">
    <source>
        <dbReference type="PROSITE" id="PS50902"/>
    </source>
</evidence>